<dbReference type="PROSITE" id="PS50968">
    <property type="entry name" value="BIOTINYL_LIPOYL"/>
    <property type="match status" value="1"/>
</dbReference>
<dbReference type="Pfam" id="PF00364">
    <property type="entry name" value="Biotin_lipoyl"/>
    <property type="match status" value="1"/>
</dbReference>
<sequence length="63" mass="6397">MQGTIVKIAVADGDTVAEGDTIVVLEAMKMEQPLNAHKAGTVTGLTSQVGDVVTAGATICQLK</sequence>
<dbReference type="PANTHER" id="PTHR45266">
    <property type="entry name" value="OXALOACETATE DECARBOXYLASE ALPHA CHAIN"/>
    <property type="match status" value="1"/>
</dbReference>
<evidence type="ECO:0000313" key="4">
    <source>
        <dbReference type="Proteomes" id="UP000482800"/>
    </source>
</evidence>
<feature type="domain" description="Lipoyl-binding" evidence="2">
    <location>
        <begin position="1"/>
        <end position="63"/>
    </location>
</feature>
<evidence type="ECO:0000256" key="1">
    <source>
        <dbReference type="ARBA" id="ARBA00023267"/>
    </source>
</evidence>
<dbReference type="InterPro" id="IPR000089">
    <property type="entry name" value="Biotin_lipoyl"/>
</dbReference>
<dbReference type="PANTHER" id="PTHR45266:SF3">
    <property type="entry name" value="OXALOACETATE DECARBOXYLASE ALPHA CHAIN"/>
    <property type="match status" value="1"/>
</dbReference>
<dbReference type="SUPFAM" id="SSF51230">
    <property type="entry name" value="Single hybrid motif"/>
    <property type="match status" value="1"/>
</dbReference>
<keyword evidence="1" id="KW-0092">Biotin</keyword>
<proteinExistence type="predicted"/>
<gene>
    <name evidence="3" type="ORF">Phou_047470</name>
</gene>
<organism evidence="3 4">
    <name type="scientific">Phytohabitans houttuyneae</name>
    <dbReference type="NCBI Taxonomy" id="1076126"/>
    <lineage>
        <taxon>Bacteria</taxon>
        <taxon>Bacillati</taxon>
        <taxon>Actinomycetota</taxon>
        <taxon>Actinomycetes</taxon>
        <taxon>Micromonosporales</taxon>
        <taxon>Micromonosporaceae</taxon>
    </lineage>
</organism>
<dbReference type="Proteomes" id="UP000482800">
    <property type="component" value="Unassembled WGS sequence"/>
</dbReference>
<dbReference type="AlphaFoldDB" id="A0A6V8KFT4"/>
<dbReference type="Gene3D" id="2.40.50.100">
    <property type="match status" value="1"/>
</dbReference>
<name>A0A6V8KFT4_9ACTN</name>
<comment type="caution">
    <text evidence="3">The sequence shown here is derived from an EMBL/GenBank/DDBJ whole genome shotgun (WGS) entry which is preliminary data.</text>
</comment>
<reference evidence="3 4" key="1">
    <citation type="submission" date="2020-03" db="EMBL/GenBank/DDBJ databases">
        <title>Whole genome shotgun sequence of Phytohabitans houttuyneae NBRC 108639.</title>
        <authorList>
            <person name="Komaki H."/>
            <person name="Tamura T."/>
        </authorList>
    </citation>
    <scope>NUCLEOTIDE SEQUENCE [LARGE SCALE GENOMIC DNA]</scope>
    <source>
        <strain evidence="3 4">NBRC 108639</strain>
    </source>
</reference>
<dbReference type="PROSITE" id="PS00188">
    <property type="entry name" value="BIOTIN"/>
    <property type="match status" value="1"/>
</dbReference>
<evidence type="ECO:0000313" key="3">
    <source>
        <dbReference type="EMBL" id="GFJ80567.1"/>
    </source>
</evidence>
<reference evidence="3 4" key="2">
    <citation type="submission" date="2020-03" db="EMBL/GenBank/DDBJ databases">
        <authorList>
            <person name="Ichikawa N."/>
            <person name="Kimura A."/>
            <person name="Kitahashi Y."/>
            <person name="Uohara A."/>
        </authorList>
    </citation>
    <scope>NUCLEOTIDE SEQUENCE [LARGE SCALE GENOMIC DNA]</scope>
    <source>
        <strain evidence="3 4">NBRC 108639</strain>
    </source>
</reference>
<accession>A0A6V8KFT4</accession>
<dbReference type="InterPro" id="IPR050709">
    <property type="entry name" value="Biotin_Carboxyl_Carrier/Decarb"/>
</dbReference>
<dbReference type="CDD" id="cd06850">
    <property type="entry name" value="biotinyl_domain"/>
    <property type="match status" value="1"/>
</dbReference>
<dbReference type="EMBL" id="BLPF01000001">
    <property type="protein sequence ID" value="GFJ80567.1"/>
    <property type="molecule type" value="Genomic_DNA"/>
</dbReference>
<dbReference type="InterPro" id="IPR011053">
    <property type="entry name" value="Single_hybrid_motif"/>
</dbReference>
<dbReference type="InterPro" id="IPR001882">
    <property type="entry name" value="Biotin_BS"/>
</dbReference>
<evidence type="ECO:0000259" key="2">
    <source>
        <dbReference type="PROSITE" id="PS50968"/>
    </source>
</evidence>
<keyword evidence="4" id="KW-1185">Reference proteome</keyword>
<protein>
    <recommendedName>
        <fullName evidence="2">Lipoyl-binding domain-containing protein</fullName>
    </recommendedName>
</protein>